<dbReference type="EMBL" id="QFFJ01000002">
    <property type="protein sequence ID" value="RBL88190.1"/>
    <property type="molecule type" value="Genomic_DNA"/>
</dbReference>
<keyword evidence="1" id="KW-0805">Transcription regulation</keyword>
<dbReference type="PRINTS" id="PR00032">
    <property type="entry name" value="HTHARAC"/>
</dbReference>
<dbReference type="Proteomes" id="UP000253410">
    <property type="component" value="Unassembled WGS sequence"/>
</dbReference>
<dbReference type="SUPFAM" id="SSF46689">
    <property type="entry name" value="Homeodomain-like"/>
    <property type="match status" value="1"/>
</dbReference>
<evidence type="ECO:0000256" key="1">
    <source>
        <dbReference type="ARBA" id="ARBA00023015"/>
    </source>
</evidence>
<dbReference type="OrthoDB" id="952277at2"/>
<gene>
    <name evidence="5" type="ORF">DF182_16445</name>
</gene>
<dbReference type="InterPro" id="IPR018062">
    <property type="entry name" value="HTH_AraC-typ_CS"/>
</dbReference>
<name>A0A365XPW6_9BACT</name>
<comment type="caution">
    <text evidence="5">The sequence shown here is derived from an EMBL/GenBank/DDBJ whole genome shotgun (WGS) entry which is preliminary data.</text>
</comment>
<evidence type="ECO:0000259" key="4">
    <source>
        <dbReference type="PROSITE" id="PS01124"/>
    </source>
</evidence>
<dbReference type="Pfam" id="PF12833">
    <property type="entry name" value="HTH_18"/>
    <property type="match status" value="1"/>
</dbReference>
<dbReference type="GO" id="GO:0046872">
    <property type="term" value="F:metal ion binding"/>
    <property type="evidence" value="ECO:0007669"/>
    <property type="project" value="InterPro"/>
</dbReference>
<evidence type="ECO:0000313" key="6">
    <source>
        <dbReference type="Proteomes" id="UP000253410"/>
    </source>
</evidence>
<dbReference type="PANTHER" id="PTHR43280">
    <property type="entry name" value="ARAC-FAMILY TRANSCRIPTIONAL REGULATOR"/>
    <property type="match status" value="1"/>
</dbReference>
<sequence>MEFVYTLYVKNMVCQRCILIVKNILASLDISVSDVDLGRITLSYELDISRQKQLADSLSNIGLEIIECRVNQLVEEIKQGVRDYLSLSPDSHQYKLSSFISGKLAYDFGYLSDLFSKMEGITVERYFMLHRLEKVKELLDYDQLSLSEIAFEVGFSSVHHLSSQFKKLTGITPSQYKLLAVKERKCLDLVGV</sequence>
<reference evidence="5 6" key="1">
    <citation type="submission" date="2018-05" db="EMBL/GenBank/DDBJ databases">
        <title>Chitinophaga sp. K3CV102501T nov., isolated from isolated from a monsoon evergreen broad-leaved forest soil.</title>
        <authorList>
            <person name="Lv Y."/>
        </authorList>
    </citation>
    <scope>NUCLEOTIDE SEQUENCE [LARGE SCALE GENOMIC DNA]</scope>
    <source>
        <strain evidence="5 6">GDMCC 1.1325</strain>
    </source>
</reference>
<evidence type="ECO:0000256" key="2">
    <source>
        <dbReference type="ARBA" id="ARBA00023125"/>
    </source>
</evidence>
<dbReference type="GO" id="GO:0043565">
    <property type="term" value="F:sequence-specific DNA binding"/>
    <property type="evidence" value="ECO:0007669"/>
    <property type="project" value="InterPro"/>
</dbReference>
<keyword evidence="3" id="KW-0804">Transcription</keyword>
<organism evidence="5 6">
    <name type="scientific">Chitinophaga flava</name>
    <dbReference type="NCBI Taxonomy" id="2259036"/>
    <lineage>
        <taxon>Bacteria</taxon>
        <taxon>Pseudomonadati</taxon>
        <taxon>Bacteroidota</taxon>
        <taxon>Chitinophagia</taxon>
        <taxon>Chitinophagales</taxon>
        <taxon>Chitinophagaceae</taxon>
        <taxon>Chitinophaga</taxon>
    </lineage>
</organism>
<dbReference type="SMART" id="SM00342">
    <property type="entry name" value="HTH_ARAC"/>
    <property type="match status" value="1"/>
</dbReference>
<evidence type="ECO:0000256" key="3">
    <source>
        <dbReference type="ARBA" id="ARBA00023163"/>
    </source>
</evidence>
<dbReference type="PANTHER" id="PTHR43280:SF2">
    <property type="entry name" value="HTH-TYPE TRANSCRIPTIONAL REGULATOR EXSA"/>
    <property type="match status" value="1"/>
</dbReference>
<dbReference type="GO" id="GO:0003700">
    <property type="term" value="F:DNA-binding transcription factor activity"/>
    <property type="evidence" value="ECO:0007669"/>
    <property type="project" value="InterPro"/>
</dbReference>
<feature type="domain" description="HTH araC/xylS-type" evidence="4">
    <location>
        <begin position="110"/>
        <end position="179"/>
    </location>
</feature>
<evidence type="ECO:0000313" key="5">
    <source>
        <dbReference type="EMBL" id="RBL88190.1"/>
    </source>
</evidence>
<dbReference type="SUPFAM" id="SSF55008">
    <property type="entry name" value="HMA, heavy metal-associated domain"/>
    <property type="match status" value="1"/>
</dbReference>
<accession>A0A365XPW6</accession>
<dbReference type="Gene3D" id="1.10.10.60">
    <property type="entry name" value="Homeodomain-like"/>
    <property type="match status" value="1"/>
</dbReference>
<protein>
    <submittedName>
        <fullName evidence="5">AraC family transcriptional regulator</fullName>
    </submittedName>
</protein>
<dbReference type="RefSeq" id="WP_113616943.1">
    <property type="nucleotide sequence ID" value="NZ_QFFJ01000002.1"/>
</dbReference>
<dbReference type="PROSITE" id="PS00041">
    <property type="entry name" value="HTH_ARAC_FAMILY_1"/>
    <property type="match status" value="1"/>
</dbReference>
<dbReference type="InterPro" id="IPR020449">
    <property type="entry name" value="Tscrpt_reg_AraC-type_HTH"/>
</dbReference>
<dbReference type="PROSITE" id="PS01124">
    <property type="entry name" value="HTH_ARAC_FAMILY_2"/>
    <property type="match status" value="1"/>
</dbReference>
<dbReference type="InterPro" id="IPR036163">
    <property type="entry name" value="HMA_dom_sf"/>
</dbReference>
<dbReference type="InterPro" id="IPR018060">
    <property type="entry name" value="HTH_AraC"/>
</dbReference>
<keyword evidence="2" id="KW-0238">DNA-binding</keyword>
<keyword evidence="6" id="KW-1185">Reference proteome</keyword>
<proteinExistence type="predicted"/>
<dbReference type="InterPro" id="IPR009057">
    <property type="entry name" value="Homeodomain-like_sf"/>
</dbReference>
<dbReference type="AlphaFoldDB" id="A0A365XPW6"/>